<evidence type="ECO:0000313" key="1">
    <source>
        <dbReference type="EMBL" id="QJA61691.1"/>
    </source>
</evidence>
<organism evidence="1">
    <name type="scientific">viral metagenome</name>
    <dbReference type="NCBI Taxonomy" id="1070528"/>
    <lineage>
        <taxon>unclassified sequences</taxon>
        <taxon>metagenomes</taxon>
        <taxon>organismal metagenomes</taxon>
    </lineage>
</organism>
<protein>
    <submittedName>
        <fullName evidence="1">Uncharacterized protein</fullName>
    </submittedName>
</protein>
<gene>
    <name evidence="1" type="ORF">MM415B00897_0002</name>
</gene>
<dbReference type="AlphaFoldDB" id="A0A6M3IXJ6"/>
<reference evidence="1" key="1">
    <citation type="submission" date="2020-03" db="EMBL/GenBank/DDBJ databases">
        <title>The deep terrestrial virosphere.</title>
        <authorList>
            <person name="Holmfeldt K."/>
            <person name="Nilsson E."/>
            <person name="Simone D."/>
            <person name="Lopez-Fernandez M."/>
            <person name="Wu X."/>
            <person name="de Brujin I."/>
            <person name="Lundin D."/>
            <person name="Andersson A."/>
            <person name="Bertilsson S."/>
            <person name="Dopson M."/>
        </authorList>
    </citation>
    <scope>NUCLEOTIDE SEQUENCE</scope>
    <source>
        <strain evidence="1">MM415B00897</strain>
    </source>
</reference>
<dbReference type="EMBL" id="MT141450">
    <property type="protein sequence ID" value="QJA61691.1"/>
    <property type="molecule type" value="Genomic_DNA"/>
</dbReference>
<accession>A0A6M3IXJ6</accession>
<sequence>MNISKMTKENFKTAYANALHGFLFGPVDTESEYRKLCVDFEYAHPKWTEEVGAERNARVDTARG</sequence>
<name>A0A6M3IXJ6_9ZZZZ</name>
<proteinExistence type="predicted"/>